<proteinExistence type="predicted"/>
<name>A0A1I7UKR9_9PELO</name>
<keyword evidence="1" id="KW-1185">Reference proteome</keyword>
<evidence type="ECO:0000313" key="1">
    <source>
        <dbReference type="Proteomes" id="UP000095282"/>
    </source>
</evidence>
<dbReference type="AlphaFoldDB" id="A0A1I7UKR9"/>
<dbReference type="Proteomes" id="UP000095282">
    <property type="component" value="Unplaced"/>
</dbReference>
<dbReference type="WBParaSite" id="Csp11.Scaffold630.g16946.t1">
    <property type="protein sequence ID" value="Csp11.Scaffold630.g16946.t1"/>
    <property type="gene ID" value="Csp11.Scaffold630.g16946"/>
</dbReference>
<protein>
    <submittedName>
        <fullName evidence="2">MATH domain-containing protein</fullName>
    </submittedName>
</protein>
<reference evidence="2" key="1">
    <citation type="submission" date="2016-11" db="UniProtKB">
        <authorList>
            <consortium name="WormBaseParasite"/>
        </authorList>
    </citation>
    <scope>IDENTIFICATION</scope>
</reference>
<evidence type="ECO:0000313" key="2">
    <source>
        <dbReference type="WBParaSite" id="Csp11.Scaffold630.g16946.t1"/>
    </source>
</evidence>
<organism evidence="1 2">
    <name type="scientific">Caenorhabditis tropicalis</name>
    <dbReference type="NCBI Taxonomy" id="1561998"/>
    <lineage>
        <taxon>Eukaryota</taxon>
        <taxon>Metazoa</taxon>
        <taxon>Ecdysozoa</taxon>
        <taxon>Nematoda</taxon>
        <taxon>Chromadorea</taxon>
        <taxon>Rhabditida</taxon>
        <taxon>Rhabditina</taxon>
        <taxon>Rhabditomorpha</taxon>
        <taxon>Rhabditoidea</taxon>
        <taxon>Rhabditidae</taxon>
        <taxon>Peloderinae</taxon>
        <taxon>Caenorhabditis</taxon>
    </lineage>
</organism>
<accession>A0A1I7UKR9</accession>
<sequence>MSDRHKYAFNGEWFFENAREHIERDDFPHIPIGKVGGVNGWALGIYRHHLDNRQFPVFFFTLDQKPKFKICCYTSILKNDGSLSSVCNRYVESDSMVISISLILDEENRYLTNGGLKIEYGFQIEGILSSDNIWTFNFHDRLFDSEEKMNMITFYSGSKAVPMKLFHCHKQASLKSIK</sequence>